<dbReference type="InterPro" id="IPR011989">
    <property type="entry name" value="ARM-like"/>
</dbReference>
<keyword evidence="4" id="KW-0677">Repeat</keyword>
<sequence length="829" mass="94248">MEREKIISHLYNALQPDANLRQQAENGIMELQTKDYSYFIENMVDIFTDSRSELQLKLISGIILKNSLHSKDQAIQKAYEEKWCALDSLKRDSLKTKIIGSFSNPDEKIHLLSGSSLGHIARIELPHKMYQDFFASMEMYLLDISKAAAVYEAIGVCCNCLIQETSFVFDDVANSIFNVCMQSLVDKRLDANIKEASLKCLMNSFEALETVFKEESSIRYFMGGIAETACVNHNLAKKSLICLNRFVYLFHALLKPKMFDIVSYINNFWNIADDDTKVQLLEFWTIVSEAGDVDVVNANLDFTLSHVFKALRKGEDYNEQSWNPHKAASACLEAINGVVREKLLHKQTVFEFIDREMLSGDKERIDVAAVALGSVVSGDSEEQLVRLVKVLINNMRDPVTEESCLWALAKICETNFYSIVEHLPFLISQTCDIIWNNYQTSTSAAWILSCIFQSLQKYKNMDKLPLHIPVDTQKQFLTYAYDQINQHFTYILQVLVKATENAKLEDSTLRVALFSALSELIRLTNDANQALLDEFIKYCIQKINECVVAVNKASANYIPIIEDVLSNYVILSEVISQERKKDSSKLLLNPYLDVLKSKPTTAIGEVYIAISHNVSDFSPYLNSLMPFISRDVTCLDEFILKSAINLIGCLANSMQTDFFQASTHLIPLLIQTLSSKEVPKKLKPSILSVFGDIALALGQYFEQYLDVSLMIFDQIVGLDRKSDEKYIDDLRHNVIVMIDCIVMTTSESQKMGEYMYRIVEGIKVLINTGNSISTSSAILNLLLDLNSLYGSNFDLNGRWIESFLYECLYSKDNTLIQEANDAFQRFKFE</sequence>
<dbReference type="Pfam" id="PF25574">
    <property type="entry name" value="TPR_IMB1"/>
    <property type="match status" value="1"/>
</dbReference>
<organism evidence="7 8">
    <name type="scientific">Nosema granulosis</name>
    <dbReference type="NCBI Taxonomy" id="83296"/>
    <lineage>
        <taxon>Eukaryota</taxon>
        <taxon>Fungi</taxon>
        <taxon>Fungi incertae sedis</taxon>
        <taxon>Microsporidia</taxon>
        <taxon>Nosematidae</taxon>
        <taxon>Nosema</taxon>
    </lineage>
</organism>
<dbReference type="Gene3D" id="1.25.10.10">
    <property type="entry name" value="Leucine-rich Repeat Variant"/>
    <property type="match status" value="1"/>
</dbReference>
<evidence type="ECO:0000256" key="4">
    <source>
        <dbReference type="ARBA" id="ARBA00022737"/>
    </source>
</evidence>
<evidence type="ECO:0000259" key="6">
    <source>
        <dbReference type="PROSITE" id="PS50166"/>
    </source>
</evidence>
<accession>A0A9P6L0E7</accession>
<evidence type="ECO:0000313" key="8">
    <source>
        <dbReference type="Proteomes" id="UP000740883"/>
    </source>
</evidence>
<dbReference type="GO" id="GO:0031267">
    <property type="term" value="F:small GTPase binding"/>
    <property type="evidence" value="ECO:0007669"/>
    <property type="project" value="InterPro"/>
</dbReference>
<dbReference type="GO" id="GO:0005737">
    <property type="term" value="C:cytoplasm"/>
    <property type="evidence" value="ECO:0007669"/>
    <property type="project" value="UniProtKB-SubCell"/>
</dbReference>
<feature type="domain" description="Importin N-terminal" evidence="6">
    <location>
        <begin position="24"/>
        <end position="104"/>
    </location>
</feature>
<dbReference type="PROSITE" id="PS50166">
    <property type="entry name" value="IMPORTIN_B_NT"/>
    <property type="match status" value="1"/>
</dbReference>
<evidence type="ECO:0000256" key="2">
    <source>
        <dbReference type="ARBA" id="ARBA00022448"/>
    </source>
</evidence>
<evidence type="ECO:0000256" key="3">
    <source>
        <dbReference type="ARBA" id="ARBA00022490"/>
    </source>
</evidence>
<keyword evidence="3" id="KW-0963">Cytoplasm</keyword>
<dbReference type="PANTHER" id="PTHR10527">
    <property type="entry name" value="IMPORTIN BETA"/>
    <property type="match status" value="1"/>
</dbReference>
<protein>
    <submittedName>
        <fullName evidence="7">Importin subunit beta</fullName>
    </submittedName>
</protein>
<evidence type="ECO:0000256" key="1">
    <source>
        <dbReference type="ARBA" id="ARBA00004496"/>
    </source>
</evidence>
<name>A0A9P6L0E7_9MICR</name>
<dbReference type="InterPro" id="IPR016024">
    <property type="entry name" value="ARM-type_fold"/>
</dbReference>
<gene>
    <name evidence="7" type="primary">kpnb1</name>
    <name evidence="7" type="ORF">NGRA_0027</name>
</gene>
<dbReference type="InterPro" id="IPR001494">
    <property type="entry name" value="Importin-beta_N"/>
</dbReference>
<proteinExistence type="predicted"/>
<evidence type="ECO:0000313" key="7">
    <source>
        <dbReference type="EMBL" id="KAF9765052.1"/>
    </source>
</evidence>
<reference evidence="7 8" key="1">
    <citation type="journal article" date="2020" name="Genome Biol. Evol.">
        <title>Comparative genomics of strictly vertically transmitted, feminizing microsporidia endosymbionts of amphipod crustaceans.</title>
        <authorList>
            <person name="Cormier A."/>
            <person name="Chebbi M.A."/>
            <person name="Giraud I."/>
            <person name="Wattier R."/>
            <person name="Teixeira M."/>
            <person name="Gilbert C."/>
            <person name="Rigaud T."/>
            <person name="Cordaux R."/>
        </authorList>
    </citation>
    <scope>NUCLEOTIDE SEQUENCE [LARGE SCALE GENOMIC DNA]</scope>
    <source>
        <strain evidence="7 8">Ou3-Ou53</strain>
    </source>
</reference>
<comment type="caution">
    <text evidence="7">The sequence shown here is derived from an EMBL/GenBank/DDBJ whole genome shotgun (WGS) entry which is preliminary data.</text>
</comment>
<keyword evidence="8" id="KW-1185">Reference proteome</keyword>
<dbReference type="InterPro" id="IPR040122">
    <property type="entry name" value="Importin_beta"/>
</dbReference>
<dbReference type="InterPro" id="IPR058584">
    <property type="entry name" value="IMB1_TNPO1-like_TPR"/>
</dbReference>
<keyword evidence="2" id="KW-0813">Transport</keyword>
<dbReference type="EMBL" id="SBJO01000001">
    <property type="protein sequence ID" value="KAF9765052.1"/>
    <property type="molecule type" value="Genomic_DNA"/>
</dbReference>
<keyword evidence="5" id="KW-0653">Protein transport</keyword>
<dbReference type="Proteomes" id="UP000740883">
    <property type="component" value="Unassembled WGS sequence"/>
</dbReference>
<dbReference type="Pfam" id="PF03810">
    <property type="entry name" value="IBN_N"/>
    <property type="match status" value="1"/>
</dbReference>
<comment type="subcellular location">
    <subcellularLocation>
        <location evidence="1">Cytoplasm</location>
    </subcellularLocation>
</comment>
<dbReference type="AlphaFoldDB" id="A0A9P6L0E7"/>
<dbReference type="SUPFAM" id="SSF48371">
    <property type="entry name" value="ARM repeat"/>
    <property type="match status" value="1"/>
</dbReference>
<dbReference type="OrthoDB" id="10263328at2759"/>
<evidence type="ECO:0000256" key="5">
    <source>
        <dbReference type="ARBA" id="ARBA00022927"/>
    </source>
</evidence>
<dbReference type="GO" id="GO:0006606">
    <property type="term" value="P:protein import into nucleus"/>
    <property type="evidence" value="ECO:0007669"/>
    <property type="project" value="InterPro"/>
</dbReference>